<evidence type="ECO:0000256" key="6">
    <source>
        <dbReference type="ARBA" id="ARBA00023136"/>
    </source>
</evidence>
<keyword evidence="6 8" id="KW-0472">Membrane</keyword>
<feature type="transmembrane region" description="Helical" evidence="8">
    <location>
        <begin position="392"/>
        <end position="413"/>
    </location>
</feature>
<feature type="transmembrane region" description="Helical" evidence="8">
    <location>
        <begin position="164"/>
        <end position="187"/>
    </location>
</feature>
<feature type="region of interest" description="Disordered" evidence="7">
    <location>
        <begin position="1"/>
        <end position="57"/>
    </location>
</feature>
<feature type="transmembrane region" description="Helical" evidence="8">
    <location>
        <begin position="299"/>
        <end position="322"/>
    </location>
</feature>
<feature type="compositionally biased region" description="Low complexity" evidence="7">
    <location>
        <begin position="254"/>
        <end position="269"/>
    </location>
</feature>
<dbReference type="Gene3D" id="1.20.1250.20">
    <property type="entry name" value="MFS general substrate transporter like domains"/>
    <property type="match status" value="1"/>
</dbReference>
<protein>
    <submittedName>
        <fullName evidence="9">MFS transporter</fullName>
    </submittedName>
</protein>
<dbReference type="PANTHER" id="PTHR23513">
    <property type="entry name" value="INTEGRAL MEMBRANE EFFLUX PROTEIN-RELATED"/>
    <property type="match status" value="1"/>
</dbReference>
<dbReference type="InterPro" id="IPR011701">
    <property type="entry name" value="MFS"/>
</dbReference>
<name>A0A6P2C2E1_9ACTN</name>
<feature type="compositionally biased region" description="Low complexity" evidence="7">
    <location>
        <begin position="495"/>
        <end position="517"/>
    </location>
</feature>
<feature type="transmembrane region" description="Helical" evidence="8">
    <location>
        <begin position="425"/>
        <end position="448"/>
    </location>
</feature>
<comment type="subcellular location">
    <subcellularLocation>
        <location evidence="1">Cell inner membrane</location>
        <topology evidence="1">Multi-pass membrane protein</topology>
    </subcellularLocation>
</comment>
<dbReference type="AlphaFoldDB" id="A0A6P2C2E1"/>
<feature type="transmembrane region" description="Helical" evidence="8">
    <location>
        <begin position="229"/>
        <end position="249"/>
    </location>
</feature>
<dbReference type="GO" id="GO:0005886">
    <property type="term" value="C:plasma membrane"/>
    <property type="evidence" value="ECO:0007669"/>
    <property type="project" value="UniProtKB-SubCell"/>
</dbReference>
<feature type="region of interest" description="Disordered" evidence="7">
    <location>
        <begin position="254"/>
        <end position="286"/>
    </location>
</feature>
<comment type="caution">
    <text evidence="9">The sequence shown here is derived from an EMBL/GenBank/DDBJ whole genome shotgun (WGS) entry which is preliminary data.</text>
</comment>
<dbReference type="OrthoDB" id="4528313at2"/>
<keyword evidence="2" id="KW-0813">Transport</keyword>
<feature type="transmembrane region" description="Helical" evidence="8">
    <location>
        <begin position="365"/>
        <end position="386"/>
    </location>
</feature>
<dbReference type="InterPro" id="IPR036259">
    <property type="entry name" value="MFS_trans_sf"/>
</dbReference>
<feature type="transmembrane region" description="Helical" evidence="8">
    <location>
        <begin position="454"/>
        <end position="472"/>
    </location>
</feature>
<evidence type="ECO:0000256" key="3">
    <source>
        <dbReference type="ARBA" id="ARBA00022475"/>
    </source>
</evidence>
<evidence type="ECO:0000313" key="9">
    <source>
        <dbReference type="EMBL" id="TVZ05137.1"/>
    </source>
</evidence>
<accession>A0A6P2C2E1</accession>
<proteinExistence type="predicted"/>
<dbReference type="Pfam" id="PF07690">
    <property type="entry name" value="MFS_1"/>
    <property type="match status" value="1"/>
</dbReference>
<keyword evidence="4 8" id="KW-0812">Transmembrane</keyword>
<organism evidence="9 10">
    <name type="scientific">Trebonia kvetii</name>
    <dbReference type="NCBI Taxonomy" id="2480626"/>
    <lineage>
        <taxon>Bacteria</taxon>
        <taxon>Bacillati</taxon>
        <taxon>Actinomycetota</taxon>
        <taxon>Actinomycetes</taxon>
        <taxon>Streptosporangiales</taxon>
        <taxon>Treboniaceae</taxon>
        <taxon>Trebonia</taxon>
    </lineage>
</organism>
<keyword evidence="10" id="KW-1185">Reference proteome</keyword>
<keyword evidence="3" id="KW-1003">Cell membrane</keyword>
<dbReference type="CDD" id="cd06173">
    <property type="entry name" value="MFS_MefA_like"/>
    <property type="match status" value="1"/>
</dbReference>
<evidence type="ECO:0000256" key="5">
    <source>
        <dbReference type="ARBA" id="ARBA00022989"/>
    </source>
</evidence>
<evidence type="ECO:0000256" key="1">
    <source>
        <dbReference type="ARBA" id="ARBA00004429"/>
    </source>
</evidence>
<feature type="region of interest" description="Disordered" evidence="7">
    <location>
        <begin position="487"/>
        <end position="517"/>
    </location>
</feature>
<dbReference type="EMBL" id="RPFW01000002">
    <property type="protein sequence ID" value="TVZ05137.1"/>
    <property type="molecule type" value="Genomic_DNA"/>
</dbReference>
<evidence type="ECO:0000256" key="7">
    <source>
        <dbReference type="SAM" id="MobiDB-lite"/>
    </source>
</evidence>
<dbReference type="SUPFAM" id="SSF103473">
    <property type="entry name" value="MFS general substrate transporter"/>
    <property type="match status" value="1"/>
</dbReference>
<keyword evidence="5 8" id="KW-1133">Transmembrane helix</keyword>
<feature type="transmembrane region" description="Helical" evidence="8">
    <location>
        <begin position="334"/>
        <end position="353"/>
    </location>
</feature>
<evidence type="ECO:0000256" key="2">
    <source>
        <dbReference type="ARBA" id="ARBA00022448"/>
    </source>
</evidence>
<sequence length="517" mass="51461">MVPARRRAGRERGPPAGGIGPSRGTAVRLPDRRAGPGSPAGSGDRAGPGHWAGPVTRLRPPRALAPLRHRDFRLLVAGQVTSNVGDACYAVALPWFVLAGHGGTVLLGTVLAAYGIPRTALIMAGGWASDRWRPQTVMLVSDALRVVAMAALAVTAAGPARAALLIPVAVVLGAGEGLFLPASFSVVPSLLPGNDLQAGNALASGGTQLASLAGPALGGALVAMGSPSAAFWLDAVSFAVSAATLLAMYPARSGTARSGSARSGATRSGDAQKVPAAVPDAASGTAGPSLRTLLRTERVLPVLIAINIAANLGSAGLNGVALPSLAHGPLHASAQGYGAILAGFAAGALLGTLAAGQAGRPRRPVVTGSAAFLIEAVAIAATPFLGVVGWVIAAQAVFGLCNGFGNTYTVTAFQRWAPAGSLGRLNGLLLLTSFGMAPVSVLLAAWFGHALGPASFFLFAAVTIAAAVIGGLTQRAWRDFGAAPRVRPEPARQSAPARHGAPAGPAAMNAGGEIAAT</sequence>
<evidence type="ECO:0000256" key="4">
    <source>
        <dbReference type="ARBA" id="ARBA00022692"/>
    </source>
</evidence>
<evidence type="ECO:0000256" key="8">
    <source>
        <dbReference type="SAM" id="Phobius"/>
    </source>
</evidence>
<feature type="transmembrane region" description="Helical" evidence="8">
    <location>
        <begin position="98"/>
        <end position="116"/>
    </location>
</feature>
<gene>
    <name evidence="9" type="ORF">EAS64_11075</name>
</gene>
<reference evidence="9 10" key="1">
    <citation type="submission" date="2018-11" db="EMBL/GenBank/DDBJ databases">
        <title>Trebonia kvetii gen.nov., sp.nov., a novel acidophilic actinobacterium, and proposal of the new actinobacterial family Treboniaceae fam. nov.</title>
        <authorList>
            <person name="Rapoport D."/>
            <person name="Sagova-Mareckova M."/>
            <person name="Sedlacek I."/>
            <person name="Provaznik J."/>
            <person name="Kralova S."/>
            <person name="Pavlinic D."/>
            <person name="Benes V."/>
            <person name="Kopecky J."/>
        </authorList>
    </citation>
    <scope>NUCLEOTIDE SEQUENCE [LARGE SCALE GENOMIC DNA]</scope>
    <source>
        <strain evidence="9 10">15Tr583</strain>
    </source>
</reference>
<evidence type="ECO:0000313" key="10">
    <source>
        <dbReference type="Proteomes" id="UP000460272"/>
    </source>
</evidence>
<dbReference type="GO" id="GO:0022857">
    <property type="term" value="F:transmembrane transporter activity"/>
    <property type="evidence" value="ECO:0007669"/>
    <property type="project" value="InterPro"/>
</dbReference>
<dbReference type="PANTHER" id="PTHR23513:SF9">
    <property type="entry name" value="ENTEROBACTIN EXPORTER ENTS"/>
    <property type="match status" value="1"/>
</dbReference>
<feature type="transmembrane region" description="Helical" evidence="8">
    <location>
        <begin position="137"/>
        <end position="158"/>
    </location>
</feature>
<dbReference type="Proteomes" id="UP000460272">
    <property type="component" value="Unassembled WGS sequence"/>
</dbReference>